<proteinExistence type="predicted"/>
<evidence type="ECO:0000313" key="3">
    <source>
        <dbReference type="Proteomes" id="UP001519460"/>
    </source>
</evidence>
<accession>A0ABD0LF16</accession>
<evidence type="ECO:0000256" key="1">
    <source>
        <dbReference type="SAM" id="MobiDB-lite"/>
    </source>
</evidence>
<dbReference type="AlphaFoldDB" id="A0ABD0LF16"/>
<dbReference type="Proteomes" id="UP001519460">
    <property type="component" value="Unassembled WGS sequence"/>
</dbReference>
<dbReference type="EMBL" id="JACVVK020000054">
    <property type="protein sequence ID" value="KAK7497970.1"/>
    <property type="molecule type" value="Genomic_DNA"/>
</dbReference>
<reference evidence="2 3" key="1">
    <citation type="journal article" date="2023" name="Sci. Data">
        <title>Genome assembly of the Korean intertidal mud-creeper Batillaria attramentaria.</title>
        <authorList>
            <person name="Patra A.K."/>
            <person name="Ho P.T."/>
            <person name="Jun S."/>
            <person name="Lee S.J."/>
            <person name="Kim Y."/>
            <person name="Won Y.J."/>
        </authorList>
    </citation>
    <scope>NUCLEOTIDE SEQUENCE [LARGE SCALE GENOMIC DNA]</scope>
    <source>
        <strain evidence="2">Wonlab-2016</strain>
    </source>
</reference>
<gene>
    <name evidence="2" type="ORF">BaRGS_00010841</name>
</gene>
<sequence>VLACRYPPNNGTNVFAQRGKKPSKPTENMKHDRNSYYCLFVTTRTAVYRNTAWDLRVLDDRNRTKPEKAADLDLSKCFNEVSALAAASAGNGQRGKLRL</sequence>
<evidence type="ECO:0000313" key="2">
    <source>
        <dbReference type="EMBL" id="KAK7497970.1"/>
    </source>
</evidence>
<feature type="non-terminal residue" evidence="2">
    <location>
        <position position="1"/>
    </location>
</feature>
<protein>
    <submittedName>
        <fullName evidence="2">Uncharacterized protein</fullName>
    </submittedName>
</protein>
<name>A0ABD0LF16_9CAEN</name>
<keyword evidence="3" id="KW-1185">Reference proteome</keyword>
<feature type="region of interest" description="Disordered" evidence="1">
    <location>
        <begin position="9"/>
        <end position="29"/>
    </location>
</feature>
<comment type="caution">
    <text evidence="2">The sequence shown here is derived from an EMBL/GenBank/DDBJ whole genome shotgun (WGS) entry which is preliminary data.</text>
</comment>
<organism evidence="2 3">
    <name type="scientific">Batillaria attramentaria</name>
    <dbReference type="NCBI Taxonomy" id="370345"/>
    <lineage>
        <taxon>Eukaryota</taxon>
        <taxon>Metazoa</taxon>
        <taxon>Spiralia</taxon>
        <taxon>Lophotrochozoa</taxon>
        <taxon>Mollusca</taxon>
        <taxon>Gastropoda</taxon>
        <taxon>Caenogastropoda</taxon>
        <taxon>Sorbeoconcha</taxon>
        <taxon>Cerithioidea</taxon>
        <taxon>Batillariidae</taxon>
        <taxon>Batillaria</taxon>
    </lineage>
</organism>